<name>A0A0F9AEV4_9ZZZZ</name>
<dbReference type="AlphaFoldDB" id="A0A0F9AEV4"/>
<evidence type="ECO:0000313" key="1">
    <source>
        <dbReference type="EMBL" id="KKK96815.1"/>
    </source>
</evidence>
<proteinExistence type="predicted"/>
<gene>
    <name evidence="1" type="ORF">LCGC14_2659010</name>
</gene>
<organism evidence="1">
    <name type="scientific">marine sediment metagenome</name>
    <dbReference type="NCBI Taxonomy" id="412755"/>
    <lineage>
        <taxon>unclassified sequences</taxon>
        <taxon>metagenomes</taxon>
        <taxon>ecological metagenomes</taxon>
    </lineage>
</organism>
<feature type="non-terminal residue" evidence="1">
    <location>
        <position position="28"/>
    </location>
</feature>
<comment type="caution">
    <text evidence="1">The sequence shown here is derived from an EMBL/GenBank/DDBJ whole genome shotgun (WGS) entry which is preliminary data.</text>
</comment>
<protein>
    <submittedName>
        <fullName evidence="1">Uncharacterized protein</fullName>
    </submittedName>
</protein>
<accession>A0A0F9AEV4</accession>
<sequence length="28" mass="3104">MDVADAVVAIADQNGKIKLNQMINLWTM</sequence>
<reference evidence="1" key="1">
    <citation type="journal article" date="2015" name="Nature">
        <title>Complex archaea that bridge the gap between prokaryotes and eukaryotes.</title>
        <authorList>
            <person name="Spang A."/>
            <person name="Saw J.H."/>
            <person name="Jorgensen S.L."/>
            <person name="Zaremba-Niedzwiedzka K."/>
            <person name="Martijn J."/>
            <person name="Lind A.E."/>
            <person name="van Eijk R."/>
            <person name="Schleper C."/>
            <person name="Guy L."/>
            <person name="Ettema T.J."/>
        </authorList>
    </citation>
    <scope>NUCLEOTIDE SEQUENCE</scope>
</reference>
<dbReference type="EMBL" id="LAZR01046318">
    <property type="protein sequence ID" value="KKK96815.1"/>
    <property type="molecule type" value="Genomic_DNA"/>
</dbReference>